<accession>A0A1Q2MDB4</accession>
<evidence type="ECO:0000313" key="3">
    <source>
        <dbReference type="EMBL" id="AQQ70538.1"/>
    </source>
</evidence>
<organism evidence="3 4">
    <name type="scientific">Limihaloglobus sulfuriphilus</name>
    <dbReference type="NCBI Taxonomy" id="1851148"/>
    <lineage>
        <taxon>Bacteria</taxon>
        <taxon>Pseudomonadati</taxon>
        <taxon>Planctomycetota</taxon>
        <taxon>Phycisphaerae</taxon>
        <taxon>Sedimentisphaerales</taxon>
        <taxon>Sedimentisphaeraceae</taxon>
        <taxon>Limihaloglobus</taxon>
    </lineage>
</organism>
<dbReference type="InterPro" id="IPR012902">
    <property type="entry name" value="N_methyl_site"/>
</dbReference>
<evidence type="ECO:0000256" key="2">
    <source>
        <dbReference type="SAM" id="Phobius"/>
    </source>
</evidence>
<proteinExistence type="predicted"/>
<dbReference type="PANTHER" id="PTHR30093:SF2">
    <property type="entry name" value="TYPE II SECRETION SYSTEM PROTEIN H"/>
    <property type="match status" value="1"/>
</dbReference>
<dbReference type="RefSeq" id="WP_146682794.1">
    <property type="nucleotide sequence ID" value="NZ_CP019646.1"/>
</dbReference>
<evidence type="ECO:0000313" key="4">
    <source>
        <dbReference type="Proteomes" id="UP000188181"/>
    </source>
</evidence>
<dbReference type="Gene3D" id="3.30.700.10">
    <property type="entry name" value="Glycoprotein, Type 4 Pilin"/>
    <property type="match status" value="1"/>
</dbReference>
<protein>
    <submittedName>
        <fullName evidence="3">Putative major pilin subunit</fullName>
    </submittedName>
</protein>
<dbReference type="EMBL" id="CP019646">
    <property type="protein sequence ID" value="AQQ70538.1"/>
    <property type="molecule type" value="Genomic_DNA"/>
</dbReference>
<dbReference type="PROSITE" id="PS00409">
    <property type="entry name" value="PROKAR_NTER_METHYL"/>
    <property type="match status" value="1"/>
</dbReference>
<keyword evidence="2" id="KW-1133">Transmembrane helix</keyword>
<dbReference type="NCBIfam" id="TIGR02532">
    <property type="entry name" value="IV_pilin_GFxxxE"/>
    <property type="match status" value="1"/>
</dbReference>
<dbReference type="InterPro" id="IPR045584">
    <property type="entry name" value="Pilin-like"/>
</dbReference>
<name>A0A1Q2MDB4_9BACT</name>
<keyword evidence="2" id="KW-0472">Membrane</keyword>
<dbReference type="SUPFAM" id="SSF54523">
    <property type="entry name" value="Pili subunits"/>
    <property type="match status" value="1"/>
</dbReference>
<evidence type="ECO:0000256" key="1">
    <source>
        <dbReference type="SAM" id="MobiDB-lite"/>
    </source>
</evidence>
<keyword evidence="2" id="KW-0812">Transmembrane</keyword>
<dbReference type="OrthoDB" id="248923at2"/>
<dbReference type="Proteomes" id="UP000188181">
    <property type="component" value="Chromosome"/>
</dbReference>
<feature type="compositionally biased region" description="Basic and acidic residues" evidence="1">
    <location>
        <begin position="262"/>
        <end position="281"/>
    </location>
</feature>
<dbReference type="Pfam" id="PF07963">
    <property type="entry name" value="N_methyl"/>
    <property type="match status" value="1"/>
</dbReference>
<dbReference type="KEGG" id="pbas:SMSP2_00890"/>
<keyword evidence="4" id="KW-1185">Reference proteome</keyword>
<dbReference type="PANTHER" id="PTHR30093">
    <property type="entry name" value="GENERAL SECRETION PATHWAY PROTEIN G"/>
    <property type="match status" value="1"/>
</dbReference>
<dbReference type="AlphaFoldDB" id="A0A1Q2MDB4"/>
<reference evidence="4" key="1">
    <citation type="submission" date="2017-02" db="EMBL/GenBank/DDBJ databases">
        <title>Comparative genomics and description of representatives of a novel lineage of planctomycetes thriving in anoxic sediments.</title>
        <authorList>
            <person name="Spring S."/>
            <person name="Bunk B."/>
            <person name="Sproer C."/>
        </authorList>
    </citation>
    <scope>NUCLEOTIDE SEQUENCE [LARGE SCALE GENOMIC DNA]</scope>
    <source>
        <strain evidence="4">SM-Chi-D1</strain>
    </source>
</reference>
<dbReference type="STRING" id="1851148.SMSP2_00890"/>
<feature type="region of interest" description="Disordered" evidence="1">
    <location>
        <begin position="262"/>
        <end position="292"/>
    </location>
</feature>
<gene>
    <name evidence="3" type="ORF">SMSP2_00890</name>
</gene>
<feature type="transmembrane region" description="Helical" evidence="2">
    <location>
        <begin position="6"/>
        <end position="29"/>
    </location>
</feature>
<sequence length="292" mass="32672">MKKRGFTLIELLVVISIIALLMAIMMPALSRVRELSKSSVCKSNLRQIAMGVTLYQHDYKGKMPSAIPYSDAEKDWHPEITGAWWHPDDPRLAIRAGSRSYSLPGIGQYVNVAAEFSQESNTWTAGEGSILHCPSLAKKDRPEVFPAGNAYGMNHEFSLWRVSSIKRPGDKILFADASWYNFGYDVIQESWFKVTSTNTGIWDGQRYAYVPYGTMNPTDKKIYVIPGRHGKTGGRQGEESMDGKFNCLFVDGHVGDYNRKELEKSVSDPDASRVPTRDKVGTRLIDNGVPRG</sequence>